<dbReference type="Pfam" id="PF03870">
    <property type="entry name" value="RNA_pol_Rpb8"/>
    <property type="match status" value="1"/>
</dbReference>
<comment type="function">
    <text evidence="4">DNA-dependent RNA polymerase catalyzes the transcription of DNA into RNA using the four ribonucleoside triphosphates as substrates. Common component of RNA polymerases I, II and III which synthesize ribosomal RNA precursors, mRNA precursors and many functional non-coding RNAs, and small RNAs, such as 5S rRNA and tRNAs, respectively.</text>
</comment>
<dbReference type="KEGG" id="edi:EDI_259550"/>
<dbReference type="Gene3D" id="2.40.50.140">
    <property type="entry name" value="Nucleic acid-binding proteins"/>
    <property type="match status" value="1"/>
</dbReference>
<dbReference type="GO" id="GO:0005665">
    <property type="term" value="C:RNA polymerase II, core complex"/>
    <property type="evidence" value="ECO:0007669"/>
    <property type="project" value="UniProtKB-UniRule"/>
</dbReference>
<dbReference type="RefSeq" id="XP_001735574.1">
    <property type="nucleotide sequence ID" value="XM_001735522.1"/>
</dbReference>
<comment type="subcellular location">
    <subcellularLocation>
        <location evidence="1">Nucleus</location>
    </subcellularLocation>
</comment>
<accession>B0EB74</accession>
<dbReference type="OMA" id="KEDDKGW"/>
<evidence type="ECO:0000313" key="6">
    <source>
        <dbReference type="Proteomes" id="UP000008076"/>
    </source>
</evidence>
<dbReference type="EMBL" id="DS548567">
    <property type="protein sequence ID" value="EDR28222.1"/>
    <property type="molecule type" value="Genomic_DNA"/>
</dbReference>
<dbReference type="Proteomes" id="UP000008076">
    <property type="component" value="Unassembled WGS sequence"/>
</dbReference>
<dbReference type="AlphaFoldDB" id="B0EB74"/>
<evidence type="ECO:0000256" key="2">
    <source>
        <dbReference type="ARBA" id="ARBA00008912"/>
    </source>
</evidence>
<keyword evidence="5" id="KW-0240">DNA-directed RNA polymerase</keyword>
<evidence type="ECO:0000313" key="5">
    <source>
        <dbReference type="EMBL" id="EDR28222.1"/>
    </source>
</evidence>
<proteinExistence type="inferred from homology"/>
<dbReference type="InterPro" id="IPR005570">
    <property type="entry name" value="RPABC3"/>
</dbReference>
<protein>
    <recommendedName>
        <fullName evidence="4">DNA-directed RNA polymerases I, II, and III subunit RPABC3</fullName>
    </recommendedName>
</protein>
<dbReference type="GO" id="GO:0005666">
    <property type="term" value="C:RNA polymerase III complex"/>
    <property type="evidence" value="ECO:0007669"/>
    <property type="project" value="TreeGrafter"/>
</dbReference>
<reference evidence="6" key="1">
    <citation type="submission" date="2007-12" db="EMBL/GenBank/DDBJ databases">
        <title>Annotation of Entamoeba dispar SAW760.</title>
        <authorList>
            <person name="Lorenzi H."/>
            <person name="Inman J."/>
            <person name="Schobel S."/>
            <person name="Amedeo P."/>
            <person name="Caler E."/>
        </authorList>
    </citation>
    <scope>NUCLEOTIDE SEQUENCE [LARGE SCALE GENOMIC DNA]</scope>
    <source>
        <strain evidence="6">ATCC PRA-260 / SAW760</strain>
    </source>
</reference>
<dbReference type="OrthoDB" id="20018at2759"/>
<dbReference type="GeneID" id="5880525"/>
<keyword evidence="6" id="KW-1185">Reference proteome</keyword>
<evidence type="ECO:0000256" key="4">
    <source>
        <dbReference type="PIRNR" id="PIRNR000779"/>
    </source>
</evidence>
<dbReference type="SMART" id="SM00658">
    <property type="entry name" value="RPOL8c"/>
    <property type="match status" value="1"/>
</dbReference>
<sequence>MVEVSGTFKVIAKDIGGKLFEGVSRFKLEGEDLTVFVDINTDLFPLEENDRIKLDLTKTLNRDGSPMDIHQGYSDNFGKNTKMDDFDYVMSGMVFKFVENKNDDNLSVIASFGGLLLMLYGKPEKLSAYNMKDQVYLLIRKTN</sequence>
<dbReference type="InterPro" id="IPR012340">
    <property type="entry name" value="NA-bd_OB-fold"/>
</dbReference>
<dbReference type="GO" id="GO:0003899">
    <property type="term" value="F:DNA-directed RNA polymerase activity"/>
    <property type="evidence" value="ECO:0007669"/>
    <property type="project" value="UniProtKB-UniRule"/>
</dbReference>
<dbReference type="PANTHER" id="PTHR10917:SF0">
    <property type="entry name" value="DNA-DIRECTED RNA POLYMERASES I, II, AND III SUBUNIT RPABC3"/>
    <property type="match status" value="1"/>
</dbReference>
<comment type="similarity">
    <text evidence="2 4">Belongs to the eukaryotic RPB8 RNA polymerase subunit family.</text>
</comment>
<evidence type="ECO:0000256" key="3">
    <source>
        <dbReference type="ARBA" id="ARBA00023242"/>
    </source>
</evidence>
<dbReference type="eggNOG" id="KOG3400">
    <property type="taxonomic scope" value="Eukaryota"/>
</dbReference>
<keyword evidence="5" id="KW-0804">Transcription</keyword>
<dbReference type="PIRSF" id="PIRSF000779">
    <property type="entry name" value="RNA_pol_Rpb8"/>
    <property type="match status" value="1"/>
</dbReference>
<name>B0EB74_ENTDS</name>
<dbReference type="GO" id="GO:0006351">
    <property type="term" value="P:DNA-templated transcription"/>
    <property type="evidence" value="ECO:0007669"/>
    <property type="project" value="UniProtKB-UniRule"/>
</dbReference>
<dbReference type="PANTHER" id="PTHR10917">
    <property type="entry name" value="DNA-DIRECTED RNA POLYMERASES I, II, AND III SUBUNIT RPABC3"/>
    <property type="match status" value="1"/>
</dbReference>
<evidence type="ECO:0000256" key="1">
    <source>
        <dbReference type="ARBA" id="ARBA00004123"/>
    </source>
</evidence>
<organism evidence="6">
    <name type="scientific">Entamoeba dispar (strain ATCC PRA-260 / SAW760)</name>
    <dbReference type="NCBI Taxonomy" id="370354"/>
    <lineage>
        <taxon>Eukaryota</taxon>
        <taxon>Amoebozoa</taxon>
        <taxon>Evosea</taxon>
        <taxon>Archamoebae</taxon>
        <taxon>Mastigamoebida</taxon>
        <taxon>Entamoebidae</taxon>
        <taxon>Entamoeba</taxon>
    </lineage>
</organism>
<keyword evidence="3 4" id="KW-0539">Nucleus</keyword>
<dbReference type="GO" id="GO:0005736">
    <property type="term" value="C:RNA polymerase I complex"/>
    <property type="evidence" value="ECO:0007669"/>
    <property type="project" value="TreeGrafter"/>
</dbReference>
<dbReference type="VEuPathDB" id="AmoebaDB:EDI_259550"/>
<dbReference type="SUPFAM" id="SSF50249">
    <property type="entry name" value="Nucleic acid-binding proteins"/>
    <property type="match status" value="1"/>
</dbReference>
<gene>
    <name evidence="5" type="ORF">EDI_259550</name>
</gene>